<evidence type="ECO:0000313" key="3">
    <source>
        <dbReference type="EMBL" id="MFD1783999.1"/>
    </source>
</evidence>
<accession>A0ABW4N3H0</accession>
<keyword evidence="4" id="KW-1185">Reference proteome</keyword>
<comment type="caution">
    <text evidence="3">The sequence shown here is derived from an EMBL/GenBank/DDBJ whole genome shotgun (WGS) entry which is preliminary data.</text>
</comment>
<gene>
    <name evidence="3" type="ORF">ACFSC0_11390</name>
</gene>
<feature type="region of interest" description="Disordered" evidence="1">
    <location>
        <begin position="119"/>
        <end position="161"/>
    </location>
</feature>
<proteinExistence type="predicted"/>
<evidence type="ECO:0000313" key="4">
    <source>
        <dbReference type="Proteomes" id="UP001597237"/>
    </source>
</evidence>
<dbReference type="RefSeq" id="WP_377282813.1">
    <property type="nucleotide sequence ID" value="NZ_JBHRSI010000008.1"/>
</dbReference>
<reference evidence="4" key="1">
    <citation type="journal article" date="2019" name="Int. J. Syst. Evol. Microbiol.">
        <title>The Global Catalogue of Microorganisms (GCM) 10K type strain sequencing project: providing services to taxonomists for standard genome sequencing and annotation.</title>
        <authorList>
            <consortium name="The Broad Institute Genomics Platform"/>
            <consortium name="The Broad Institute Genome Sequencing Center for Infectious Disease"/>
            <person name="Wu L."/>
            <person name="Ma J."/>
        </authorList>
    </citation>
    <scope>NUCLEOTIDE SEQUENCE [LARGE SCALE GENOMIC DNA]</scope>
    <source>
        <strain evidence="4">DFY28</strain>
    </source>
</reference>
<sequence>MTSPIRVERAGRRWRALFAGHLIADSDDAVIVHEQGLNPVVYFPRESVSMEYMSRTDKTSRCPYKGDATYYTLLMDGNLAENGVWSYESPIDEELGMLAGHVAFDPRLVDVYEADEKVARAEGDAGPEDRARVDEVVKHTDTGAGYSQREHWAPNVRNPES</sequence>
<feature type="domain" description="DUF427" evidence="2">
    <location>
        <begin position="15"/>
        <end position="106"/>
    </location>
</feature>
<feature type="compositionally biased region" description="Basic and acidic residues" evidence="1">
    <location>
        <begin position="119"/>
        <end position="141"/>
    </location>
</feature>
<dbReference type="Pfam" id="PF04248">
    <property type="entry name" value="NTP_transf_9"/>
    <property type="match status" value="1"/>
</dbReference>
<dbReference type="InterPro" id="IPR038694">
    <property type="entry name" value="DUF427_sf"/>
</dbReference>
<dbReference type="Gene3D" id="2.170.150.40">
    <property type="entry name" value="Domain of unknown function (DUF427)"/>
    <property type="match status" value="1"/>
</dbReference>
<dbReference type="EMBL" id="JBHUEY010000001">
    <property type="protein sequence ID" value="MFD1783999.1"/>
    <property type="molecule type" value="Genomic_DNA"/>
</dbReference>
<dbReference type="PANTHER" id="PTHR34310">
    <property type="entry name" value="DUF427 DOMAIN PROTEIN (AFU_ORTHOLOGUE AFUA_3G02220)"/>
    <property type="match status" value="1"/>
</dbReference>
<organism evidence="3 4">
    <name type="scientific">Phenylobacterium terrae</name>
    <dbReference type="NCBI Taxonomy" id="2665495"/>
    <lineage>
        <taxon>Bacteria</taxon>
        <taxon>Pseudomonadati</taxon>
        <taxon>Pseudomonadota</taxon>
        <taxon>Alphaproteobacteria</taxon>
        <taxon>Caulobacterales</taxon>
        <taxon>Caulobacteraceae</taxon>
        <taxon>Phenylobacterium</taxon>
    </lineage>
</organism>
<name>A0ABW4N3H0_9CAUL</name>
<dbReference type="Proteomes" id="UP001597237">
    <property type="component" value="Unassembled WGS sequence"/>
</dbReference>
<dbReference type="PANTHER" id="PTHR34310:SF9">
    <property type="entry name" value="BLR5716 PROTEIN"/>
    <property type="match status" value="1"/>
</dbReference>
<evidence type="ECO:0000259" key="2">
    <source>
        <dbReference type="Pfam" id="PF04248"/>
    </source>
</evidence>
<evidence type="ECO:0000256" key="1">
    <source>
        <dbReference type="SAM" id="MobiDB-lite"/>
    </source>
</evidence>
<protein>
    <submittedName>
        <fullName evidence="3">DUF427 domain-containing protein</fullName>
    </submittedName>
</protein>
<dbReference type="InterPro" id="IPR007361">
    <property type="entry name" value="DUF427"/>
</dbReference>